<evidence type="ECO:0000313" key="2">
    <source>
        <dbReference type="Proteomes" id="UP000585579"/>
    </source>
</evidence>
<reference evidence="1 2" key="1">
    <citation type="journal article" date="2020" name="Biotechnol. Biofuels">
        <title>New insights from the biogas microbiome by comprehensive genome-resolved metagenomics of nearly 1600 species originating from multiple anaerobic digesters.</title>
        <authorList>
            <person name="Campanaro S."/>
            <person name="Treu L."/>
            <person name="Rodriguez-R L.M."/>
            <person name="Kovalovszki A."/>
            <person name="Ziels R.M."/>
            <person name="Maus I."/>
            <person name="Zhu X."/>
            <person name="Kougias P.G."/>
            <person name="Basile A."/>
            <person name="Luo G."/>
            <person name="Schluter A."/>
            <person name="Konstantinidis K.T."/>
            <person name="Angelidaki I."/>
        </authorList>
    </citation>
    <scope>NUCLEOTIDE SEQUENCE [LARGE SCALE GENOMIC DNA]</scope>
    <source>
        <strain evidence="1">AS22ysBPME_46</strain>
    </source>
</reference>
<gene>
    <name evidence="1" type="ORF">GX302_12065</name>
</gene>
<sequence length="48" mass="5161">MANFSSTVGDLVSLMFSLQASMGSSTNCPSPFFTKLNVHALLCDLVYD</sequence>
<proteinExistence type="predicted"/>
<dbReference type="EMBL" id="JAAYQL010000073">
    <property type="protein sequence ID" value="NLK33521.1"/>
    <property type="molecule type" value="Genomic_DNA"/>
</dbReference>
<accession>A0A7K4AXT5</accession>
<dbReference type="AlphaFoldDB" id="A0A7K4AXT5"/>
<protein>
    <submittedName>
        <fullName evidence="1">Uncharacterized protein</fullName>
    </submittedName>
</protein>
<name>A0A7K4AXT5_9EURY</name>
<comment type="caution">
    <text evidence="1">The sequence shown here is derived from an EMBL/GenBank/DDBJ whole genome shotgun (WGS) entry which is preliminary data.</text>
</comment>
<dbReference type="Proteomes" id="UP000585579">
    <property type="component" value="Unassembled WGS sequence"/>
</dbReference>
<organism evidence="1 2">
    <name type="scientific">Methanosarcina flavescens</name>
    <dbReference type="NCBI Taxonomy" id="1715806"/>
    <lineage>
        <taxon>Archaea</taxon>
        <taxon>Methanobacteriati</taxon>
        <taxon>Methanobacteriota</taxon>
        <taxon>Stenosarchaea group</taxon>
        <taxon>Methanomicrobia</taxon>
        <taxon>Methanosarcinales</taxon>
        <taxon>Methanosarcinaceae</taxon>
        <taxon>Methanosarcina</taxon>
    </lineage>
</organism>
<evidence type="ECO:0000313" key="1">
    <source>
        <dbReference type="EMBL" id="NLK33521.1"/>
    </source>
</evidence>